<dbReference type="Proteomes" id="UP001629260">
    <property type="component" value="Unassembled WGS sequence"/>
</dbReference>
<name>A0ABW8XRT7_9FLAO</name>
<dbReference type="SUPFAM" id="SSF111331">
    <property type="entry name" value="NAD kinase/diacylglycerol kinase-like"/>
    <property type="match status" value="1"/>
</dbReference>
<sequence length="295" mass="32540">MSKKNVIMVVNPISGGVNKAGLIDQVSHYAKYLNINLYCFETTGIDDLEKLRDYYQQFHPERVIIAGGDGTIKLVAEALEQYDVIFGILPVGSANGLATDLGLTKTQEENIAIAFEDSFVEIDYIMINDKMCIHLSDLGLNADLIKNYEKSAVRGKVGYALQIFKTLMNAGKSFHVSIKNDEQLIETKAQMIVIANSQKYGTGVVINPIGIMSDGKFELIILRKITFSVFFKIVMGKIPISSGHVTVISTDKAMISINKPTSFQIDGEYCNKETQLKIAISTKKLKVAILKTAVT</sequence>
<dbReference type="PROSITE" id="PS50146">
    <property type="entry name" value="DAGK"/>
    <property type="match status" value="1"/>
</dbReference>
<dbReference type="PANTHER" id="PTHR11255:SF121">
    <property type="entry name" value="DIACYLGLYCEROL KINASE (ATP)"/>
    <property type="match status" value="1"/>
</dbReference>
<evidence type="ECO:0000313" key="3">
    <source>
        <dbReference type="Proteomes" id="UP001629260"/>
    </source>
</evidence>
<dbReference type="Pfam" id="PF00781">
    <property type="entry name" value="DAGK_cat"/>
    <property type="match status" value="1"/>
</dbReference>
<dbReference type="InterPro" id="IPR016064">
    <property type="entry name" value="NAD/diacylglycerol_kinase_sf"/>
</dbReference>
<dbReference type="GO" id="GO:0016301">
    <property type="term" value="F:kinase activity"/>
    <property type="evidence" value="ECO:0007669"/>
    <property type="project" value="UniProtKB-KW"/>
</dbReference>
<dbReference type="Pfam" id="PF19279">
    <property type="entry name" value="YegS_C"/>
    <property type="match status" value="1"/>
</dbReference>
<dbReference type="SMART" id="SM00046">
    <property type="entry name" value="DAGKc"/>
    <property type="match status" value="1"/>
</dbReference>
<evidence type="ECO:0000259" key="1">
    <source>
        <dbReference type="PROSITE" id="PS50146"/>
    </source>
</evidence>
<gene>
    <name evidence="2" type="ORF">ABS764_06915</name>
</gene>
<reference evidence="2 3" key="1">
    <citation type="submission" date="2024-06" db="EMBL/GenBank/DDBJ databases">
        <authorList>
            <person name="Kaempfer P."/>
            <person name="Viver T."/>
        </authorList>
    </citation>
    <scope>NUCLEOTIDE SEQUENCE [LARGE SCALE GENOMIC DNA]</scope>
    <source>
        <strain evidence="2 3">ST-87</strain>
    </source>
</reference>
<organism evidence="2 3">
    <name type="scientific">Flavobacterium plantiphilum</name>
    <dbReference type="NCBI Taxonomy" id="3163297"/>
    <lineage>
        <taxon>Bacteria</taxon>
        <taxon>Pseudomonadati</taxon>
        <taxon>Bacteroidota</taxon>
        <taxon>Flavobacteriia</taxon>
        <taxon>Flavobacteriales</taxon>
        <taxon>Flavobacteriaceae</taxon>
        <taxon>Flavobacterium</taxon>
    </lineage>
</organism>
<comment type="caution">
    <text evidence="2">The sequence shown here is derived from an EMBL/GenBank/DDBJ whole genome shotgun (WGS) entry which is preliminary data.</text>
</comment>
<dbReference type="EMBL" id="JBELQA010000003">
    <property type="protein sequence ID" value="MFL9830579.1"/>
    <property type="molecule type" value="Genomic_DNA"/>
</dbReference>
<dbReference type="RefSeq" id="WP_408081061.1">
    <property type="nucleotide sequence ID" value="NZ_JBELQA010000003.1"/>
</dbReference>
<evidence type="ECO:0000313" key="2">
    <source>
        <dbReference type="EMBL" id="MFL9830579.1"/>
    </source>
</evidence>
<dbReference type="InterPro" id="IPR001206">
    <property type="entry name" value="Diacylglycerol_kinase_cat_dom"/>
</dbReference>
<keyword evidence="2" id="KW-0808">Transferase</keyword>
<keyword evidence="2" id="KW-0418">Kinase</keyword>
<feature type="domain" description="DAGKc" evidence="1">
    <location>
        <begin position="1"/>
        <end position="131"/>
    </location>
</feature>
<dbReference type="InterPro" id="IPR037607">
    <property type="entry name" value="DGK"/>
</dbReference>
<dbReference type="InterPro" id="IPR045540">
    <property type="entry name" value="YegS/DAGK_C"/>
</dbReference>
<dbReference type="PANTHER" id="PTHR11255">
    <property type="entry name" value="DIACYLGLYCEROL KINASE"/>
    <property type="match status" value="1"/>
</dbReference>
<keyword evidence="3" id="KW-1185">Reference proteome</keyword>
<dbReference type="Gene3D" id="3.40.50.10330">
    <property type="entry name" value="Probable inorganic polyphosphate/atp-NAD kinase, domain 1"/>
    <property type="match status" value="1"/>
</dbReference>
<dbReference type="Gene3D" id="2.60.200.40">
    <property type="match status" value="1"/>
</dbReference>
<dbReference type="InterPro" id="IPR017438">
    <property type="entry name" value="ATP-NAD_kinase_N"/>
</dbReference>
<proteinExistence type="predicted"/>
<protein>
    <submittedName>
        <fullName evidence="2">Diacylglycerol kinase family protein</fullName>
    </submittedName>
</protein>
<accession>A0ABW8XRT7</accession>